<evidence type="ECO:0000313" key="6">
    <source>
        <dbReference type="Proteomes" id="UP000051373"/>
    </source>
</evidence>
<dbReference type="SUPFAM" id="SSF46785">
    <property type="entry name" value="Winged helix' DNA-binding domain"/>
    <property type="match status" value="1"/>
</dbReference>
<keyword evidence="3" id="KW-0804">Transcription</keyword>
<evidence type="ECO:0000256" key="1">
    <source>
        <dbReference type="ARBA" id="ARBA00023015"/>
    </source>
</evidence>
<dbReference type="Pfam" id="PF01022">
    <property type="entry name" value="HTH_5"/>
    <property type="match status" value="1"/>
</dbReference>
<dbReference type="PANTHER" id="PTHR33154:SF15">
    <property type="entry name" value="REGULATORY PROTEIN ARSR"/>
    <property type="match status" value="1"/>
</dbReference>
<dbReference type="GO" id="GO:0003677">
    <property type="term" value="F:DNA binding"/>
    <property type="evidence" value="ECO:0007669"/>
    <property type="project" value="UniProtKB-KW"/>
</dbReference>
<accession>A0A0S8FPC5</accession>
<dbReference type="GO" id="GO:0003700">
    <property type="term" value="F:DNA-binding transcription factor activity"/>
    <property type="evidence" value="ECO:0007669"/>
    <property type="project" value="InterPro"/>
</dbReference>
<evidence type="ECO:0000313" key="5">
    <source>
        <dbReference type="EMBL" id="KPK62584.1"/>
    </source>
</evidence>
<protein>
    <recommendedName>
        <fullName evidence="4">HTH arsR-type domain-containing protein</fullName>
    </recommendedName>
</protein>
<feature type="domain" description="HTH arsR-type" evidence="4">
    <location>
        <begin position="10"/>
        <end position="104"/>
    </location>
</feature>
<dbReference type="PANTHER" id="PTHR33154">
    <property type="entry name" value="TRANSCRIPTIONAL REGULATOR, ARSR FAMILY"/>
    <property type="match status" value="1"/>
</dbReference>
<keyword evidence="2" id="KW-0238">DNA-binding</keyword>
<dbReference type="InterPro" id="IPR036390">
    <property type="entry name" value="WH_DNA-bd_sf"/>
</dbReference>
<dbReference type="SMART" id="SM00418">
    <property type="entry name" value="HTH_ARSR"/>
    <property type="match status" value="1"/>
</dbReference>
<evidence type="ECO:0000259" key="4">
    <source>
        <dbReference type="PROSITE" id="PS50987"/>
    </source>
</evidence>
<comment type="caution">
    <text evidence="5">The sequence shown here is derived from an EMBL/GenBank/DDBJ whole genome shotgun (WGS) entry which is preliminary data.</text>
</comment>
<gene>
    <name evidence="5" type="ORF">AMJ83_10500</name>
</gene>
<name>A0A0S8FPC5_UNCW3</name>
<evidence type="ECO:0000256" key="2">
    <source>
        <dbReference type="ARBA" id="ARBA00023125"/>
    </source>
</evidence>
<dbReference type="Gene3D" id="1.10.10.10">
    <property type="entry name" value="Winged helix-like DNA-binding domain superfamily/Winged helix DNA-binding domain"/>
    <property type="match status" value="1"/>
</dbReference>
<organism evidence="5 6">
    <name type="scientific">candidate division WOR_3 bacterium SM23_42</name>
    <dbReference type="NCBI Taxonomy" id="1703779"/>
    <lineage>
        <taxon>Bacteria</taxon>
        <taxon>Bacteria division WOR-3</taxon>
    </lineage>
</organism>
<keyword evidence="1" id="KW-0805">Transcription regulation</keyword>
<dbReference type="InterPro" id="IPR036388">
    <property type="entry name" value="WH-like_DNA-bd_sf"/>
</dbReference>
<dbReference type="Proteomes" id="UP000051373">
    <property type="component" value="Unassembled WGS sequence"/>
</dbReference>
<evidence type="ECO:0000256" key="3">
    <source>
        <dbReference type="ARBA" id="ARBA00023163"/>
    </source>
</evidence>
<proteinExistence type="predicted"/>
<dbReference type="InterPro" id="IPR051081">
    <property type="entry name" value="HTH_MetalResp_TranReg"/>
</dbReference>
<reference evidence="5 6" key="1">
    <citation type="journal article" date="2015" name="Microbiome">
        <title>Genomic resolution of linkages in carbon, nitrogen, and sulfur cycling among widespread estuary sediment bacteria.</title>
        <authorList>
            <person name="Baker B.J."/>
            <person name="Lazar C.S."/>
            <person name="Teske A.P."/>
            <person name="Dick G.J."/>
        </authorList>
    </citation>
    <scope>NUCLEOTIDE SEQUENCE [LARGE SCALE GENOMIC DNA]</scope>
    <source>
        <strain evidence="5">SM23_42</strain>
    </source>
</reference>
<dbReference type="InterPro" id="IPR001845">
    <property type="entry name" value="HTH_ArsR_DNA-bd_dom"/>
</dbReference>
<sequence length="107" mass="12422">MIYNDFMKKRIPETRYRASRICRALGNPTAYEVLTLLAGQTRTPEELASMIGVNVATVSQVLRVLRNLDLVRYEVEWRHHEYWIKASAVKTVMKDLEKLVAVIESQK</sequence>
<dbReference type="EMBL" id="LJUJ01000032">
    <property type="protein sequence ID" value="KPK62584.1"/>
    <property type="molecule type" value="Genomic_DNA"/>
</dbReference>
<dbReference type="PROSITE" id="PS50987">
    <property type="entry name" value="HTH_ARSR_2"/>
    <property type="match status" value="1"/>
</dbReference>
<dbReference type="AlphaFoldDB" id="A0A0S8FPC5"/>
<dbReference type="InterPro" id="IPR011991">
    <property type="entry name" value="ArsR-like_HTH"/>
</dbReference>
<dbReference type="CDD" id="cd00090">
    <property type="entry name" value="HTH_ARSR"/>
    <property type="match status" value="1"/>
</dbReference>